<dbReference type="InterPro" id="IPR029030">
    <property type="entry name" value="Caspase-like_dom_sf"/>
</dbReference>
<evidence type="ECO:0000256" key="1">
    <source>
        <dbReference type="ARBA" id="ARBA00022448"/>
    </source>
</evidence>
<feature type="signal peptide" evidence="8">
    <location>
        <begin position="1"/>
        <end position="31"/>
    </location>
</feature>
<dbReference type="Pfam" id="PF00656">
    <property type="entry name" value="Peptidase_C14"/>
    <property type="match status" value="1"/>
</dbReference>
<evidence type="ECO:0000259" key="10">
    <source>
        <dbReference type="Pfam" id="PF22599"/>
    </source>
</evidence>
<dbReference type="InterPro" id="IPR022813">
    <property type="entry name" value="SecD/SecF_arch_bac"/>
</dbReference>
<feature type="domain" description="Peptidase C14 caspase" evidence="9">
    <location>
        <begin position="287"/>
        <end position="518"/>
    </location>
</feature>
<evidence type="ECO:0000256" key="4">
    <source>
        <dbReference type="ARBA" id="ARBA00022927"/>
    </source>
</evidence>
<feature type="domain" description="SecDF P1 head subdomain" evidence="10">
    <location>
        <begin position="141"/>
        <end position="248"/>
    </location>
</feature>
<evidence type="ECO:0000313" key="11">
    <source>
        <dbReference type="EMBL" id="MBJ6725253.1"/>
    </source>
</evidence>
<dbReference type="InterPro" id="IPR054384">
    <property type="entry name" value="SecDF_P1_head"/>
</dbReference>
<accession>A0A8J7IP59</accession>
<dbReference type="PANTHER" id="PTHR30081">
    <property type="entry name" value="PROTEIN-EXPORT MEMBRANE PROTEIN SEC"/>
    <property type="match status" value="1"/>
</dbReference>
<organism evidence="11 12">
    <name type="scientific">Geomesophilobacter sediminis</name>
    <dbReference type="NCBI Taxonomy" id="2798584"/>
    <lineage>
        <taxon>Bacteria</taxon>
        <taxon>Pseudomonadati</taxon>
        <taxon>Thermodesulfobacteriota</taxon>
        <taxon>Desulfuromonadia</taxon>
        <taxon>Geobacterales</taxon>
        <taxon>Geobacteraceae</taxon>
        <taxon>Geomesophilobacter</taxon>
    </lineage>
</organism>
<evidence type="ECO:0000256" key="5">
    <source>
        <dbReference type="ARBA" id="ARBA00022989"/>
    </source>
</evidence>
<dbReference type="Gene3D" id="3.40.50.1460">
    <property type="match status" value="1"/>
</dbReference>
<dbReference type="EMBL" id="JAEMHM010000008">
    <property type="protein sequence ID" value="MBJ6725253.1"/>
    <property type="molecule type" value="Genomic_DNA"/>
</dbReference>
<reference evidence="11" key="1">
    <citation type="submission" date="2020-12" db="EMBL/GenBank/DDBJ databases">
        <title>Geomonas sp. Red875, isolated from river sediment.</title>
        <authorList>
            <person name="Xu Z."/>
            <person name="Zhang Z."/>
            <person name="Masuda Y."/>
            <person name="Itoh H."/>
            <person name="Senoo K."/>
        </authorList>
    </citation>
    <scope>NUCLEOTIDE SEQUENCE</scope>
    <source>
        <strain evidence="11">Red875</strain>
    </source>
</reference>
<name>A0A8J7IP59_9BACT</name>
<dbReference type="GO" id="GO:0015031">
    <property type="term" value="P:protein transport"/>
    <property type="evidence" value="ECO:0007669"/>
    <property type="project" value="UniProtKB-KW"/>
</dbReference>
<protein>
    <submittedName>
        <fullName evidence="11">Caspase family protein</fullName>
    </submittedName>
</protein>
<keyword evidence="5" id="KW-1133">Transmembrane helix</keyword>
<dbReference type="AlphaFoldDB" id="A0A8J7IP59"/>
<keyword evidence="12" id="KW-1185">Reference proteome</keyword>
<sequence length="534" mass="57361">MLRIGSSLRCCCLCLLFVLFLMTGPVSTVTAAQNGSVITLEVSSTGKGSLDKEITRQSVEVMKNRLESIGITDGVVEQKGARRITIGLERTGSEVDWIIDFLLRPSRLEFKKVKDASAQDDASDDTETIYESRLDGAGKVEQIPYLVEKKPLLSGDVVESAEVAFLPISEGNIPAINLVLNKKGAEIFAQATEASIGGRIAIAVDGNVISAPVIRTAITSGWVQVTGNFTTEEAQDLAKAIKSGILPAAIHVADRRETGAPQPVAAGAEANVDDLAGVPVQPRAENFAIVIGIEKYRDIKGVEFAAHDASTVQRYLTKLMGYPEENVVVLPNERATKSDLEKYLGVWLKNRVTPQSTVFVYYAGHGAPNPTSGEPYLVPYDGDPNYLETTAYPLKELYAGLSRLKAKQIVVVLDSCFSGSGGRSVLAKGARPLVMTTEAAPALKDNMVVLAAAGGSQISTSYEKGGHGLFTYYLLKGLKGEAGAGKEGTITVESLYRYLLPQVERAARLQNVEQTPVIMPPLSTLKEMGELRLR</sequence>
<evidence type="ECO:0000256" key="6">
    <source>
        <dbReference type="ARBA" id="ARBA00023010"/>
    </source>
</evidence>
<keyword evidence="2" id="KW-1003">Cell membrane</keyword>
<evidence type="ECO:0000256" key="3">
    <source>
        <dbReference type="ARBA" id="ARBA00022692"/>
    </source>
</evidence>
<gene>
    <name evidence="11" type="ORF">JFN93_11080</name>
</gene>
<evidence type="ECO:0000256" key="7">
    <source>
        <dbReference type="ARBA" id="ARBA00023136"/>
    </source>
</evidence>
<dbReference type="InterPro" id="IPR011600">
    <property type="entry name" value="Pept_C14_caspase"/>
</dbReference>
<keyword evidence="1" id="KW-0813">Transport</keyword>
<keyword evidence="3" id="KW-0812">Transmembrane</keyword>
<evidence type="ECO:0000256" key="2">
    <source>
        <dbReference type="ARBA" id="ARBA00022475"/>
    </source>
</evidence>
<dbReference type="Gene3D" id="3.30.1360.200">
    <property type="match status" value="1"/>
</dbReference>
<keyword evidence="4" id="KW-0653">Protein transport</keyword>
<feature type="chain" id="PRO_5035219421" evidence="8">
    <location>
        <begin position="32"/>
        <end position="534"/>
    </location>
</feature>
<evidence type="ECO:0000256" key="8">
    <source>
        <dbReference type="SAM" id="SignalP"/>
    </source>
</evidence>
<comment type="caution">
    <text evidence="11">The sequence shown here is derived from an EMBL/GenBank/DDBJ whole genome shotgun (WGS) entry which is preliminary data.</text>
</comment>
<keyword evidence="6" id="KW-0811">Translocation</keyword>
<dbReference type="PANTHER" id="PTHR30081:SF1">
    <property type="entry name" value="PROTEIN TRANSLOCASE SUBUNIT SECD"/>
    <property type="match status" value="1"/>
</dbReference>
<dbReference type="Proteomes" id="UP000636888">
    <property type="component" value="Unassembled WGS sequence"/>
</dbReference>
<dbReference type="RefSeq" id="WP_199384142.1">
    <property type="nucleotide sequence ID" value="NZ_JAEMHM010000008.1"/>
</dbReference>
<dbReference type="SUPFAM" id="SSF52129">
    <property type="entry name" value="Caspase-like"/>
    <property type="match status" value="1"/>
</dbReference>
<dbReference type="GO" id="GO:0004197">
    <property type="term" value="F:cysteine-type endopeptidase activity"/>
    <property type="evidence" value="ECO:0007669"/>
    <property type="project" value="InterPro"/>
</dbReference>
<keyword evidence="7" id="KW-0472">Membrane</keyword>
<dbReference type="Pfam" id="PF22599">
    <property type="entry name" value="SecDF_P1_head"/>
    <property type="match status" value="1"/>
</dbReference>
<keyword evidence="8" id="KW-0732">Signal</keyword>
<proteinExistence type="predicted"/>
<dbReference type="GO" id="GO:0006508">
    <property type="term" value="P:proteolysis"/>
    <property type="evidence" value="ECO:0007669"/>
    <property type="project" value="InterPro"/>
</dbReference>
<dbReference type="Gene3D" id="3.30.70.3400">
    <property type="match status" value="1"/>
</dbReference>
<evidence type="ECO:0000313" key="12">
    <source>
        <dbReference type="Proteomes" id="UP000636888"/>
    </source>
</evidence>
<dbReference type="GO" id="GO:0005886">
    <property type="term" value="C:plasma membrane"/>
    <property type="evidence" value="ECO:0007669"/>
    <property type="project" value="TreeGrafter"/>
</dbReference>
<evidence type="ECO:0000259" key="9">
    <source>
        <dbReference type="Pfam" id="PF00656"/>
    </source>
</evidence>